<accession>W4FDL4</accession>
<dbReference type="EMBL" id="KI913231">
    <property type="protein sequence ID" value="ETV65562.1"/>
    <property type="molecule type" value="Genomic_DNA"/>
</dbReference>
<evidence type="ECO:0000313" key="1">
    <source>
        <dbReference type="EMBL" id="ETV65562.1"/>
    </source>
</evidence>
<sequence length="107" mass="12098">MSSSRRSQLSSLATYVGPHFTDVGHANAHCGTRHVVSNFWADTRRCLNCSTSCHARSSSVRKSRWQNVINVGRPWFDRKYCSSSFMRLAALDVVVTTDVMAWEDDAR</sequence>
<dbReference type="VEuPathDB" id="FungiDB:H257_17758"/>
<name>W4FDL4_APHAT</name>
<proteinExistence type="predicted"/>
<gene>
    <name evidence="1" type="ORF">H257_17758</name>
</gene>
<protein>
    <submittedName>
        <fullName evidence="1">Uncharacterized protein</fullName>
    </submittedName>
</protein>
<reference evidence="1" key="1">
    <citation type="submission" date="2013-12" db="EMBL/GenBank/DDBJ databases">
        <title>The Genome Sequence of Aphanomyces astaci APO3.</title>
        <authorList>
            <consortium name="The Broad Institute Genomics Platform"/>
            <person name="Russ C."/>
            <person name="Tyler B."/>
            <person name="van West P."/>
            <person name="Dieguez-Uribeondo J."/>
            <person name="Young S.K."/>
            <person name="Zeng Q."/>
            <person name="Gargeya S."/>
            <person name="Fitzgerald M."/>
            <person name="Abouelleil A."/>
            <person name="Alvarado L."/>
            <person name="Chapman S.B."/>
            <person name="Gainer-Dewar J."/>
            <person name="Goldberg J."/>
            <person name="Griggs A."/>
            <person name="Gujja S."/>
            <person name="Hansen M."/>
            <person name="Howarth C."/>
            <person name="Imamovic A."/>
            <person name="Ireland A."/>
            <person name="Larimer J."/>
            <person name="McCowan C."/>
            <person name="Murphy C."/>
            <person name="Pearson M."/>
            <person name="Poon T.W."/>
            <person name="Priest M."/>
            <person name="Roberts A."/>
            <person name="Saif S."/>
            <person name="Shea T."/>
            <person name="Sykes S."/>
            <person name="Wortman J."/>
            <person name="Nusbaum C."/>
            <person name="Birren B."/>
        </authorList>
    </citation>
    <scope>NUCLEOTIDE SEQUENCE [LARGE SCALE GENOMIC DNA]</scope>
    <source>
        <strain evidence="1">APO3</strain>
    </source>
</reference>
<dbReference type="RefSeq" id="XP_009844951.1">
    <property type="nucleotide sequence ID" value="XM_009846649.1"/>
</dbReference>
<dbReference type="AlphaFoldDB" id="W4FDL4"/>
<organism evidence="1">
    <name type="scientific">Aphanomyces astaci</name>
    <name type="common">Crayfish plague agent</name>
    <dbReference type="NCBI Taxonomy" id="112090"/>
    <lineage>
        <taxon>Eukaryota</taxon>
        <taxon>Sar</taxon>
        <taxon>Stramenopiles</taxon>
        <taxon>Oomycota</taxon>
        <taxon>Saprolegniomycetes</taxon>
        <taxon>Saprolegniales</taxon>
        <taxon>Verrucalvaceae</taxon>
        <taxon>Aphanomyces</taxon>
    </lineage>
</organism>
<dbReference type="GeneID" id="20819754"/>